<proteinExistence type="predicted"/>
<dbReference type="OrthoDB" id="9976953at2759"/>
<keyword evidence="3" id="KW-1185">Reference proteome</keyword>
<evidence type="ECO:0000256" key="1">
    <source>
        <dbReference type="SAM" id="MobiDB-lite"/>
    </source>
</evidence>
<feature type="compositionally biased region" description="Polar residues" evidence="1">
    <location>
        <begin position="149"/>
        <end position="158"/>
    </location>
</feature>
<feature type="region of interest" description="Disordered" evidence="1">
    <location>
        <begin position="1"/>
        <end position="22"/>
    </location>
</feature>
<accession>A0A8C5PND1</accession>
<name>A0A8C5PND1_9ANUR</name>
<dbReference type="Ensembl" id="ENSLLET00000026405.1">
    <property type="protein sequence ID" value="ENSLLEP00000025434.1"/>
    <property type="gene ID" value="ENSLLEG00000016148.1"/>
</dbReference>
<dbReference type="AlphaFoldDB" id="A0A8C5PND1"/>
<evidence type="ECO:0000313" key="3">
    <source>
        <dbReference type="Proteomes" id="UP000694569"/>
    </source>
</evidence>
<protein>
    <submittedName>
        <fullName evidence="2">Uncharacterized protein</fullName>
    </submittedName>
</protein>
<reference evidence="2" key="2">
    <citation type="submission" date="2025-09" db="UniProtKB">
        <authorList>
            <consortium name="Ensembl"/>
        </authorList>
    </citation>
    <scope>IDENTIFICATION</scope>
</reference>
<dbReference type="GeneTree" id="ENSGT00940000166620"/>
<dbReference type="Pfam" id="PF15379">
    <property type="entry name" value="DUF4606"/>
    <property type="match status" value="1"/>
</dbReference>
<dbReference type="PANTHER" id="PTHR35256:SF1">
    <property type="entry name" value="EXPRESSED SEQUENCE AI429214"/>
    <property type="match status" value="1"/>
</dbReference>
<dbReference type="Proteomes" id="UP000694569">
    <property type="component" value="Unplaced"/>
</dbReference>
<reference evidence="2" key="1">
    <citation type="submission" date="2025-08" db="UniProtKB">
        <authorList>
            <consortium name="Ensembl"/>
        </authorList>
    </citation>
    <scope>IDENTIFICATION</scope>
</reference>
<dbReference type="PANTHER" id="PTHR35256">
    <property type="entry name" value="CHROMOSOME 8 OPEN READING FRAME 48"/>
    <property type="match status" value="1"/>
</dbReference>
<feature type="compositionally biased region" description="Basic and acidic residues" evidence="1">
    <location>
        <begin position="1"/>
        <end position="13"/>
    </location>
</feature>
<dbReference type="InterPro" id="IPR027932">
    <property type="entry name" value="DUF4606"/>
</dbReference>
<feature type="region of interest" description="Disordered" evidence="1">
    <location>
        <begin position="146"/>
        <end position="167"/>
    </location>
</feature>
<sequence>MEEHPDNSDHEESSPLSSAVSRASDYSSDLFESCSNDSSFKYESETFESLSAESVHISQFETASTQSRSSEDTSQEQCIDEGLIEKWIDTLKGYGSRTNAHQSGCSSKKRPPPDDNIVHGITTMEESNALVAFCTRKLRQIQNPPVKLHQNQSRSATNLRRPVLGDPQGPVPIQLFNRIRLQNTKESAKQLMQIEMHQPSACPDCCAVQAELAKNTFLRMKKTKLESHLLENKIQDVIYSKDIVTLIGEIHQSLPRLSDESNIIWQKLLCSDTRTLEEPIISQSVTAQSLTG</sequence>
<organism evidence="2 3">
    <name type="scientific">Leptobrachium leishanense</name>
    <name type="common">Leishan spiny toad</name>
    <dbReference type="NCBI Taxonomy" id="445787"/>
    <lineage>
        <taxon>Eukaryota</taxon>
        <taxon>Metazoa</taxon>
        <taxon>Chordata</taxon>
        <taxon>Craniata</taxon>
        <taxon>Vertebrata</taxon>
        <taxon>Euteleostomi</taxon>
        <taxon>Amphibia</taxon>
        <taxon>Batrachia</taxon>
        <taxon>Anura</taxon>
        <taxon>Pelobatoidea</taxon>
        <taxon>Megophryidae</taxon>
        <taxon>Leptobrachium</taxon>
    </lineage>
</organism>
<evidence type="ECO:0000313" key="2">
    <source>
        <dbReference type="Ensembl" id="ENSLLEP00000025434.1"/>
    </source>
</evidence>